<dbReference type="HOGENOM" id="CLU_069356_6_0_9"/>
<organism evidence="4 5">
    <name type="scientific">Alkaliphilus metalliredigens (strain QYMF)</name>
    <dbReference type="NCBI Taxonomy" id="293826"/>
    <lineage>
        <taxon>Bacteria</taxon>
        <taxon>Bacillati</taxon>
        <taxon>Bacillota</taxon>
        <taxon>Clostridia</taxon>
        <taxon>Peptostreptococcales</taxon>
        <taxon>Natronincolaceae</taxon>
        <taxon>Alkaliphilus</taxon>
    </lineage>
</organism>
<sequence length="209" mass="24240">MSNELSVKEKIMHFAKQEFLYHGFKDASLRNIAAATGMTTGAIYTYFKDKNALFEAIVDPVCIQVKEIFDALSSSYYDTETVISDITIQKSLDNFYLIYDFIYKHFDVFRLLVVEADGSSKSDFVHTIVDYEVKHTLAYLDRMKKKNNLYVEIDCSTLHIISESYINALLEPVRHNMSHEEALKNLDFLVIFYSGGWQSVFNELFNEKK</sequence>
<dbReference type="GO" id="GO:0006355">
    <property type="term" value="P:regulation of DNA-templated transcription"/>
    <property type="evidence" value="ECO:0007669"/>
    <property type="project" value="UniProtKB-ARBA"/>
</dbReference>
<keyword evidence="5" id="KW-1185">Reference proteome</keyword>
<feature type="domain" description="HTH tetR-type" evidence="3">
    <location>
        <begin position="5"/>
        <end position="65"/>
    </location>
</feature>
<evidence type="ECO:0000256" key="1">
    <source>
        <dbReference type="ARBA" id="ARBA00023125"/>
    </source>
</evidence>
<dbReference type="RefSeq" id="WP_012064924.1">
    <property type="nucleotide sequence ID" value="NC_009633.1"/>
</dbReference>
<proteinExistence type="predicted"/>
<dbReference type="Gene3D" id="1.10.357.10">
    <property type="entry name" value="Tetracycline Repressor, domain 2"/>
    <property type="match status" value="1"/>
</dbReference>
<keyword evidence="1 2" id="KW-0238">DNA-binding</keyword>
<evidence type="ECO:0000259" key="3">
    <source>
        <dbReference type="PROSITE" id="PS50977"/>
    </source>
</evidence>
<dbReference type="PANTHER" id="PTHR30328:SF54">
    <property type="entry name" value="HTH-TYPE TRANSCRIPTIONAL REPRESSOR SCO4008"/>
    <property type="match status" value="1"/>
</dbReference>
<dbReference type="AlphaFoldDB" id="A6TUU8"/>
<feature type="DNA-binding region" description="H-T-H motif" evidence="2">
    <location>
        <begin position="28"/>
        <end position="47"/>
    </location>
</feature>
<protein>
    <submittedName>
        <fullName evidence="4">Transcriptional regulator, TetR family</fullName>
    </submittedName>
</protein>
<name>A6TUU8_ALKMQ</name>
<evidence type="ECO:0000313" key="5">
    <source>
        <dbReference type="Proteomes" id="UP000001572"/>
    </source>
</evidence>
<gene>
    <name evidence="4" type="ordered locus">Amet_3851</name>
</gene>
<dbReference type="PRINTS" id="PR00455">
    <property type="entry name" value="HTHTETR"/>
</dbReference>
<dbReference type="KEGG" id="amt:Amet_3851"/>
<dbReference type="Proteomes" id="UP000001572">
    <property type="component" value="Chromosome"/>
</dbReference>
<dbReference type="eggNOG" id="COG1309">
    <property type="taxonomic scope" value="Bacteria"/>
</dbReference>
<dbReference type="InterPro" id="IPR050109">
    <property type="entry name" value="HTH-type_TetR-like_transc_reg"/>
</dbReference>
<dbReference type="SUPFAM" id="SSF46689">
    <property type="entry name" value="Homeodomain-like"/>
    <property type="match status" value="1"/>
</dbReference>
<dbReference type="InterPro" id="IPR001647">
    <property type="entry name" value="HTH_TetR"/>
</dbReference>
<dbReference type="PROSITE" id="PS50977">
    <property type="entry name" value="HTH_TETR_2"/>
    <property type="match status" value="1"/>
</dbReference>
<dbReference type="Pfam" id="PF00440">
    <property type="entry name" value="TetR_N"/>
    <property type="match status" value="1"/>
</dbReference>
<evidence type="ECO:0000313" key="4">
    <source>
        <dbReference type="EMBL" id="ABR49966.1"/>
    </source>
</evidence>
<reference evidence="5" key="1">
    <citation type="journal article" date="2016" name="Genome Announc.">
        <title>Complete genome sequence of Alkaliphilus metalliredigens strain QYMF, an alkaliphilic and metal-reducing bacterium isolated from borax-contaminated leachate ponds.</title>
        <authorList>
            <person name="Hwang C."/>
            <person name="Copeland A."/>
            <person name="Lucas S."/>
            <person name="Lapidus A."/>
            <person name="Barry K."/>
            <person name="Detter J.C."/>
            <person name="Glavina Del Rio T."/>
            <person name="Hammon N."/>
            <person name="Israni S."/>
            <person name="Dalin E."/>
            <person name="Tice H."/>
            <person name="Pitluck S."/>
            <person name="Chertkov O."/>
            <person name="Brettin T."/>
            <person name="Bruce D."/>
            <person name="Han C."/>
            <person name="Schmutz J."/>
            <person name="Larimer F."/>
            <person name="Land M.L."/>
            <person name="Hauser L."/>
            <person name="Kyrpides N."/>
            <person name="Mikhailova N."/>
            <person name="Ye Q."/>
            <person name="Zhou J."/>
            <person name="Richardson P."/>
            <person name="Fields M.W."/>
        </authorList>
    </citation>
    <scope>NUCLEOTIDE SEQUENCE [LARGE SCALE GENOMIC DNA]</scope>
    <source>
        <strain evidence="5">QYMF</strain>
    </source>
</reference>
<dbReference type="PANTHER" id="PTHR30328">
    <property type="entry name" value="TRANSCRIPTIONAL REPRESSOR"/>
    <property type="match status" value="1"/>
</dbReference>
<dbReference type="STRING" id="293826.Amet_3851"/>
<evidence type="ECO:0000256" key="2">
    <source>
        <dbReference type="PROSITE-ProRule" id="PRU00335"/>
    </source>
</evidence>
<dbReference type="GO" id="GO:0003677">
    <property type="term" value="F:DNA binding"/>
    <property type="evidence" value="ECO:0007669"/>
    <property type="project" value="UniProtKB-UniRule"/>
</dbReference>
<dbReference type="EMBL" id="CP000724">
    <property type="protein sequence ID" value="ABR49966.1"/>
    <property type="molecule type" value="Genomic_DNA"/>
</dbReference>
<dbReference type="InterPro" id="IPR009057">
    <property type="entry name" value="Homeodomain-like_sf"/>
</dbReference>
<accession>A6TUU8</accession>